<reference evidence="2 3" key="1">
    <citation type="submission" date="2018-12" db="EMBL/GenBank/DDBJ databases">
        <authorList>
            <person name="Yu L."/>
        </authorList>
    </citation>
    <scope>NUCLEOTIDE SEQUENCE [LARGE SCALE GENOMIC DNA]</scope>
    <source>
        <strain evidence="2 3">HAW-EB5</strain>
    </source>
</reference>
<proteinExistence type="predicted"/>
<keyword evidence="1" id="KW-1133">Transmembrane helix</keyword>
<dbReference type="EMBL" id="RXNV01000002">
    <property type="protein sequence ID" value="RTR33516.1"/>
    <property type="molecule type" value="Genomic_DNA"/>
</dbReference>
<dbReference type="Proteomes" id="UP000282060">
    <property type="component" value="Unassembled WGS sequence"/>
</dbReference>
<evidence type="ECO:0000313" key="3">
    <source>
        <dbReference type="Proteomes" id="UP000282060"/>
    </source>
</evidence>
<feature type="transmembrane region" description="Helical" evidence="1">
    <location>
        <begin position="45"/>
        <end position="67"/>
    </location>
</feature>
<organism evidence="2 3">
    <name type="scientific">Shewanella atlantica</name>
    <dbReference type="NCBI Taxonomy" id="271099"/>
    <lineage>
        <taxon>Bacteria</taxon>
        <taxon>Pseudomonadati</taxon>
        <taxon>Pseudomonadota</taxon>
        <taxon>Gammaproteobacteria</taxon>
        <taxon>Alteromonadales</taxon>
        <taxon>Shewanellaceae</taxon>
        <taxon>Shewanella</taxon>
    </lineage>
</organism>
<dbReference type="AlphaFoldDB" id="A0A3S0KSN1"/>
<evidence type="ECO:0000256" key="1">
    <source>
        <dbReference type="SAM" id="Phobius"/>
    </source>
</evidence>
<sequence>MKNLSFQARQIWWRSRARIWVTWLLSRLGIFVIEAAEKTAQAISFAWYLLPAMFVSFLFVCALRIVWGL</sequence>
<comment type="caution">
    <text evidence="2">The sequence shown here is derived from an EMBL/GenBank/DDBJ whole genome shotgun (WGS) entry which is preliminary data.</text>
</comment>
<keyword evidence="3" id="KW-1185">Reference proteome</keyword>
<dbReference type="RefSeq" id="WP_126505070.1">
    <property type="nucleotide sequence ID" value="NZ_RXNV01000002.1"/>
</dbReference>
<keyword evidence="1" id="KW-0812">Transmembrane</keyword>
<evidence type="ECO:0000313" key="2">
    <source>
        <dbReference type="EMBL" id="RTR33516.1"/>
    </source>
</evidence>
<keyword evidence="1" id="KW-0472">Membrane</keyword>
<name>A0A3S0KSN1_9GAMM</name>
<gene>
    <name evidence="2" type="ORF">EKG39_07275</name>
</gene>
<protein>
    <submittedName>
        <fullName evidence="2">Uncharacterized protein</fullName>
    </submittedName>
</protein>
<accession>A0A3S0KSN1</accession>